<dbReference type="PANTHER" id="PTHR14226">
    <property type="entry name" value="NEUROPATHY TARGET ESTERASE/SWISS CHEESE D.MELANOGASTER"/>
    <property type="match status" value="1"/>
</dbReference>
<evidence type="ECO:0000313" key="6">
    <source>
        <dbReference type="EMBL" id="ACL69773.1"/>
    </source>
</evidence>
<dbReference type="PANTHER" id="PTHR14226:SF76">
    <property type="entry name" value="NTE FAMILY PROTEIN RSSA"/>
    <property type="match status" value="1"/>
</dbReference>
<feature type="short sequence motif" description="DGA/G" evidence="4">
    <location>
        <begin position="154"/>
        <end position="156"/>
    </location>
</feature>
<organism evidence="6 7">
    <name type="scientific">Halothermothrix orenii (strain H 168 / OCM 544 / DSM 9562)</name>
    <dbReference type="NCBI Taxonomy" id="373903"/>
    <lineage>
        <taxon>Bacteria</taxon>
        <taxon>Bacillati</taxon>
        <taxon>Bacillota</taxon>
        <taxon>Clostridia</taxon>
        <taxon>Halanaerobiales</taxon>
        <taxon>Halothermotrichaceae</taxon>
        <taxon>Halothermothrix</taxon>
    </lineage>
</organism>
<evidence type="ECO:0000256" key="2">
    <source>
        <dbReference type="ARBA" id="ARBA00022963"/>
    </source>
</evidence>
<proteinExistence type="predicted"/>
<dbReference type="SUPFAM" id="SSF52151">
    <property type="entry name" value="FabD/lysophospholipase-like"/>
    <property type="match status" value="1"/>
</dbReference>
<keyword evidence="2 4" id="KW-0442">Lipid degradation</keyword>
<feature type="domain" description="PNPLA" evidence="5">
    <location>
        <begin position="9"/>
        <end position="167"/>
    </location>
</feature>
<dbReference type="GO" id="GO:0016787">
    <property type="term" value="F:hydrolase activity"/>
    <property type="evidence" value="ECO:0007669"/>
    <property type="project" value="UniProtKB-UniRule"/>
</dbReference>
<evidence type="ECO:0000259" key="5">
    <source>
        <dbReference type="PROSITE" id="PS51635"/>
    </source>
</evidence>
<evidence type="ECO:0000256" key="4">
    <source>
        <dbReference type="PROSITE-ProRule" id="PRU01161"/>
    </source>
</evidence>
<accession>B8CWV4</accession>
<keyword evidence="1 4" id="KW-0378">Hydrolase</keyword>
<protein>
    <submittedName>
        <fullName evidence="6">Patatin</fullName>
    </submittedName>
</protein>
<name>B8CWV4_HALOH</name>
<keyword evidence="3 4" id="KW-0443">Lipid metabolism</keyword>
<dbReference type="InterPro" id="IPR050301">
    <property type="entry name" value="NTE"/>
</dbReference>
<dbReference type="InterPro" id="IPR002641">
    <property type="entry name" value="PNPLA_dom"/>
</dbReference>
<dbReference type="AlphaFoldDB" id="B8CWV4"/>
<dbReference type="eggNOG" id="COG1752">
    <property type="taxonomic scope" value="Bacteria"/>
</dbReference>
<sequence length="260" mass="28624">MVNGLKIGIALGAGAARGLAHIGVLEVLEEEDIEVDMVAGSSIGSLIGGIYACGVPLRYIKGLASEINWDHITDITFPRKGLIKGDKLLSFLEIITSNKDISELEIPFAAVACDIEKGELIVIKDGPLAKAIRASTSIPGIYVPYFYKNRLLVDGAVLDRVPVSIVKEMGADVVIAVDVGVKNINKKVNNMFDVLFNTFDIMQHEMDKYRKIESDILIRPDLGYYSSFDLDRAEHCIQLGYRAARDSLPEIMKIIEERVE</sequence>
<dbReference type="InterPro" id="IPR016035">
    <property type="entry name" value="Acyl_Trfase/lysoPLipase"/>
</dbReference>
<comment type="caution">
    <text evidence="4">Lacks conserved residue(s) required for the propagation of feature annotation.</text>
</comment>
<feature type="short sequence motif" description="GXSXG" evidence="4">
    <location>
        <begin position="40"/>
        <end position="44"/>
    </location>
</feature>
<dbReference type="Pfam" id="PF01734">
    <property type="entry name" value="Patatin"/>
    <property type="match status" value="1"/>
</dbReference>
<dbReference type="EMBL" id="CP001098">
    <property type="protein sequence ID" value="ACL69773.1"/>
    <property type="molecule type" value="Genomic_DNA"/>
</dbReference>
<dbReference type="PROSITE" id="PS51635">
    <property type="entry name" value="PNPLA"/>
    <property type="match status" value="1"/>
</dbReference>
<evidence type="ECO:0000256" key="3">
    <source>
        <dbReference type="ARBA" id="ARBA00023098"/>
    </source>
</evidence>
<dbReference type="KEGG" id="hor:Hore_10170"/>
<evidence type="ECO:0000256" key="1">
    <source>
        <dbReference type="ARBA" id="ARBA00022801"/>
    </source>
</evidence>
<dbReference type="HOGENOM" id="CLU_047251_0_1_9"/>
<dbReference type="Proteomes" id="UP000000719">
    <property type="component" value="Chromosome"/>
</dbReference>
<feature type="active site" description="Proton acceptor" evidence="4">
    <location>
        <position position="154"/>
    </location>
</feature>
<gene>
    <name evidence="6" type="ordered locus">Hore_10170</name>
</gene>
<dbReference type="RefSeq" id="WP_012635958.1">
    <property type="nucleotide sequence ID" value="NC_011899.1"/>
</dbReference>
<feature type="active site" description="Nucleophile" evidence="4">
    <location>
        <position position="42"/>
    </location>
</feature>
<keyword evidence="7" id="KW-1185">Reference proteome</keyword>
<dbReference type="GO" id="GO:0016042">
    <property type="term" value="P:lipid catabolic process"/>
    <property type="evidence" value="ECO:0007669"/>
    <property type="project" value="UniProtKB-UniRule"/>
</dbReference>
<evidence type="ECO:0000313" key="7">
    <source>
        <dbReference type="Proteomes" id="UP000000719"/>
    </source>
</evidence>
<reference evidence="6 7" key="1">
    <citation type="journal article" date="2009" name="PLoS ONE">
        <title>Genome analysis of the anaerobic thermohalophilic bacterium Halothermothrix orenii.</title>
        <authorList>
            <person name="Mavromatis K."/>
            <person name="Ivanova N."/>
            <person name="Anderson I."/>
            <person name="Lykidis A."/>
            <person name="Hooper S.D."/>
            <person name="Sun H."/>
            <person name="Kunin V."/>
            <person name="Lapidus A."/>
            <person name="Hugenholtz P."/>
            <person name="Patel B."/>
            <person name="Kyrpides N.C."/>
        </authorList>
    </citation>
    <scope>NUCLEOTIDE SEQUENCE [LARGE SCALE GENOMIC DNA]</scope>
    <source>
        <strain evidence="7">H 168 / OCM 544 / DSM 9562</strain>
    </source>
</reference>
<dbReference type="Gene3D" id="3.40.1090.10">
    <property type="entry name" value="Cytosolic phospholipase A2 catalytic domain"/>
    <property type="match status" value="2"/>
</dbReference>
<dbReference type="STRING" id="373903.Hore_10170"/>